<evidence type="ECO:0000256" key="1">
    <source>
        <dbReference type="ARBA" id="ARBA00022553"/>
    </source>
</evidence>
<evidence type="ECO:0000256" key="2">
    <source>
        <dbReference type="ARBA" id="ARBA00023125"/>
    </source>
</evidence>
<dbReference type="Proteomes" id="UP000199025">
    <property type="component" value="Unassembled WGS sequence"/>
</dbReference>
<dbReference type="InterPro" id="IPR011006">
    <property type="entry name" value="CheY-like_superfamily"/>
</dbReference>
<dbReference type="Gene3D" id="3.40.50.2300">
    <property type="match status" value="1"/>
</dbReference>
<keyword evidence="1 3" id="KW-0597">Phosphoprotein</keyword>
<dbReference type="PROSITE" id="PS50110">
    <property type="entry name" value="RESPONSE_REGULATORY"/>
    <property type="match status" value="1"/>
</dbReference>
<reference evidence="7 8" key="1">
    <citation type="submission" date="2016-10" db="EMBL/GenBank/DDBJ databases">
        <authorList>
            <person name="de Groot N.N."/>
        </authorList>
    </citation>
    <scope>NUCLEOTIDE SEQUENCE [LARGE SCALE GENOMIC DNA]</scope>
    <source>
        <strain evidence="7 8">DSM 44468</strain>
    </source>
</reference>
<dbReference type="SMART" id="SM00448">
    <property type="entry name" value="REC"/>
    <property type="match status" value="1"/>
</dbReference>
<dbReference type="CDD" id="cd17535">
    <property type="entry name" value="REC_NarL-like"/>
    <property type="match status" value="1"/>
</dbReference>
<dbReference type="PRINTS" id="PR00038">
    <property type="entry name" value="HTHLUXR"/>
</dbReference>
<organism evidence="7 8">
    <name type="scientific">Amycolatopsis sacchari</name>
    <dbReference type="NCBI Taxonomy" id="115433"/>
    <lineage>
        <taxon>Bacteria</taxon>
        <taxon>Bacillati</taxon>
        <taxon>Actinomycetota</taxon>
        <taxon>Actinomycetes</taxon>
        <taxon>Pseudonocardiales</taxon>
        <taxon>Pseudonocardiaceae</taxon>
        <taxon>Amycolatopsis</taxon>
    </lineage>
</organism>
<dbReference type="Pfam" id="PF00072">
    <property type="entry name" value="Response_reg"/>
    <property type="match status" value="1"/>
</dbReference>
<feature type="region of interest" description="Disordered" evidence="4">
    <location>
        <begin position="1"/>
        <end position="20"/>
    </location>
</feature>
<keyword evidence="8" id="KW-1185">Reference proteome</keyword>
<dbReference type="InterPro" id="IPR001789">
    <property type="entry name" value="Sig_transdc_resp-reg_receiver"/>
</dbReference>
<evidence type="ECO:0000313" key="7">
    <source>
        <dbReference type="EMBL" id="SFJ97096.1"/>
    </source>
</evidence>
<dbReference type="InterPro" id="IPR039420">
    <property type="entry name" value="WalR-like"/>
</dbReference>
<dbReference type="GO" id="GO:0003677">
    <property type="term" value="F:DNA binding"/>
    <property type="evidence" value="ECO:0007669"/>
    <property type="project" value="UniProtKB-KW"/>
</dbReference>
<feature type="domain" description="HTH luxR-type" evidence="5">
    <location>
        <begin position="170"/>
        <end position="235"/>
    </location>
</feature>
<dbReference type="SUPFAM" id="SSF52172">
    <property type="entry name" value="CheY-like"/>
    <property type="match status" value="1"/>
</dbReference>
<evidence type="ECO:0000313" key="8">
    <source>
        <dbReference type="Proteomes" id="UP000199025"/>
    </source>
</evidence>
<evidence type="ECO:0000259" key="6">
    <source>
        <dbReference type="PROSITE" id="PS50110"/>
    </source>
</evidence>
<dbReference type="InterPro" id="IPR000792">
    <property type="entry name" value="Tscrpt_reg_LuxR_C"/>
</dbReference>
<sequence>MIAADFTAAQSASTGGGGRVTGGRDQIGVMVVDDHAVVRRGLAAYLESAEGIEVVAEATDGQDALATLARLAAQGWLPRVVLMDVLMPRLDGISALASVVAKYPDVRVVVLTSFGETERVHAALQAGAAGYLLKDADPDEVAAAIRAAARGEVHLDPAVAGRLTRQLVSPPMGLAALTARERTILTLVGRGLSNRQIATELSISERTARTHVSHVLTKLQLPSRTQAALFAIREGLIDAPS</sequence>
<evidence type="ECO:0000256" key="4">
    <source>
        <dbReference type="SAM" id="MobiDB-lite"/>
    </source>
</evidence>
<dbReference type="GO" id="GO:0006355">
    <property type="term" value="P:regulation of DNA-templated transcription"/>
    <property type="evidence" value="ECO:0007669"/>
    <property type="project" value="InterPro"/>
</dbReference>
<dbReference type="EMBL" id="FORP01000011">
    <property type="protein sequence ID" value="SFJ97096.1"/>
    <property type="molecule type" value="Genomic_DNA"/>
</dbReference>
<dbReference type="CDD" id="cd06170">
    <property type="entry name" value="LuxR_C_like"/>
    <property type="match status" value="1"/>
</dbReference>
<dbReference type="PROSITE" id="PS50043">
    <property type="entry name" value="HTH_LUXR_2"/>
    <property type="match status" value="1"/>
</dbReference>
<dbReference type="STRING" id="115433.SAMN05421835_111141"/>
<dbReference type="SUPFAM" id="SSF46894">
    <property type="entry name" value="C-terminal effector domain of the bipartite response regulators"/>
    <property type="match status" value="1"/>
</dbReference>
<accession>A0A1I3VS53</accession>
<protein>
    <submittedName>
        <fullName evidence="7">DNA-binding response regulator, NarL/FixJ family, contains REC and HTH domains</fullName>
    </submittedName>
</protein>
<dbReference type="Pfam" id="PF00196">
    <property type="entry name" value="GerE"/>
    <property type="match status" value="1"/>
</dbReference>
<keyword evidence="2 7" id="KW-0238">DNA-binding</keyword>
<dbReference type="PANTHER" id="PTHR43214:SF43">
    <property type="entry name" value="TWO-COMPONENT RESPONSE REGULATOR"/>
    <property type="match status" value="1"/>
</dbReference>
<dbReference type="AlphaFoldDB" id="A0A1I3VS53"/>
<feature type="modified residue" description="4-aspartylphosphate" evidence="3">
    <location>
        <position position="84"/>
    </location>
</feature>
<proteinExistence type="predicted"/>
<evidence type="ECO:0000256" key="3">
    <source>
        <dbReference type="PROSITE-ProRule" id="PRU00169"/>
    </source>
</evidence>
<feature type="domain" description="Response regulatory" evidence="6">
    <location>
        <begin position="28"/>
        <end position="149"/>
    </location>
</feature>
<evidence type="ECO:0000259" key="5">
    <source>
        <dbReference type="PROSITE" id="PS50043"/>
    </source>
</evidence>
<dbReference type="InterPro" id="IPR058245">
    <property type="entry name" value="NreC/VraR/RcsB-like_REC"/>
</dbReference>
<gene>
    <name evidence="7" type="ORF">SAMN05421835_111141</name>
</gene>
<dbReference type="InterPro" id="IPR016032">
    <property type="entry name" value="Sig_transdc_resp-reg_C-effctor"/>
</dbReference>
<name>A0A1I3VS53_9PSEU</name>
<dbReference type="GO" id="GO:0000160">
    <property type="term" value="P:phosphorelay signal transduction system"/>
    <property type="evidence" value="ECO:0007669"/>
    <property type="project" value="InterPro"/>
</dbReference>
<dbReference type="SMART" id="SM00421">
    <property type="entry name" value="HTH_LUXR"/>
    <property type="match status" value="1"/>
</dbReference>
<dbReference type="PANTHER" id="PTHR43214">
    <property type="entry name" value="TWO-COMPONENT RESPONSE REGULATOR"/>
    <property type="match status" value="1"/>
</dbReference>